<name>A0A8X6IKP3_TRICU</name>
<sequence>MKEKIRIDCSLKDLIAICSVINLEFFTDTEKYCNIILKNLSDLSQMQTEEYDFSENDDLEPADFLNDSQLKRYGKKKPLETQNENRRSPSLIKDSDENVEQTNSK</sequence>
<evidence type="ECO:0000256" key="1">
    <source>
        <dbReference type="SAM" id="MobiDB-lite"/>
    </source>
</evidence>
<feature type="region of interest" description="Disordered" evidence="1">
    <location>
        <begin position="72"/>
        <end position="105"/>
    </location>
</feature>
<dbReference type="EMBL" id="BMAO01034410">
    <property type="protein sequence ID" value="GFQ96287.1"/>
    <property type="molecule type" value="Genomic_DNA"/>
</dbReference>
<evidence type="ECO:0000313" key="3">
    <source>
        <dbReference type="Proteomes" id="UP000887116"/>
    </source>
</evidence>
<reference evidence="2" key="1">
    <citation type="submission" date="2020-07" db="EMBL/GenBank/DDBJ databases">
        <title>Multicomponent nature underlies the extraordinary mechanical properties of spider dragline silk.</title>
        <authorList>
            <person name="Kono N."/>
            <person name="Nakamura H."/>
            <person name="Mori M."/>
            <person name="Yoshida Y."/>
            <person name="Ohtoshi R."/>
            <person name="Malay A.D."/>
            <person name="Moran D.A.P."/>
            <person name="Tomita M."/>
            <person name="Numata K."/>
            <person name="Arakawa K."/>
        </authorList>
    </citation>
    <scope>NUCLEOTIDE SEQUENCE</scope>
</reference>
<organism evidence="2 3">
    <name type="scientific">Trichonephila clavata</name>
    <name type="common">Joro spider</name>
    <name type="synonym">Nephila clavata</name>
    <dbReference type="NCBI Taxonomy" id="2740835"/>
    <lineage>
        <taxon>Eukaryota</taxon>
        <taxon>Metazoa</taxon>
        <taxon>Ecdysozoa</taxon>
        <taxon>Arthropoda</taxon>
        <taxon>Chelicerata</taxon>
        <taxon>Arachnida</taxon>
        <taxon>Araneae</taxon>
        <taxon>Araneomorphae</taxon>
        <taxon>Entelegynae</taxon>
        <taxon>Araneoidea</taxon>
        <taxon>Nephilidae</taxon>
        <taxon>Trichonephila</taxon>
    </lineage>
</organism>
<accession>A0A8X6IKP3</accession>
<proteinExistence type="predicted"/>
<feature type="compositionally biased region" description="Basic and acidic residues" evidence="1">
    <location>
        <begin position="77"/>
        <end position="87"/>
    </location>
</feature>
<protein>
    <submittedName>
        <fullName evidence="2">Uncharacterized protein</fullName>
    </submittedName>
</protein>
<comment type="caution">
    <text evidence="2">The sequence shown here is derived from an EMBL/GenBank/DDBJ whole genome shotgun (WGS) entry which is preliminary data.</text>
</comment>
<evidence type="ECO:0000313" key="2">
    <source>
        <dbReference type="EMBL" id="GFQ96287.1"/>
    </source>
</evidence>
<dbReference type="OrthoDB" id="10602438at2759"/>
<dbReference type="AlphaFoldDB" id="A0A8X6IKP3"/>
<gene>
    <name evidence="2" type="ORF">TNCT_732661</name>
</gene>
<dbReference type="Proteomes" id="UP000887116">
    <property type="component" value="Unassembled WGS sequence"/>
</dbReference>
<keyword evidence="3" id="KW-1185">Reference proteome</keyword>